<evidence type="ECO:0000313" key="14">
    <source>
        <dbReference type="Proteomes" id="UP000198287"/>
    </source>
</evidence>
<proteinExistence type="inferred from homology"/>
<evidence type="ECO:0000256" key="10">
    <source>
        <dbReference type="SAM" id="MobiDB-lite"/>
    </source>
</evidence>
<keyword evidence="6" id="KW-0297">G-protein coupled receptor</keyword>
<feature type="transmembrane region" description="Helical" evidence="11">
    <location>
        <begin position="43"/>
        <end position="65"/>
    </location>
</feature>
<keyword evidence="5 11" id="KW-1133">Transmembrane helix</keyword>
<dbReference type="PROSITE" id="PS50262">
    <property type="entry name" value="G_PROTEIN_RECEP_F1_2"/>
    <property type="match status" value="1"/>
</dbReference>
<keyword evidence="4 11" id="KW-0812">Transmembrane</keyword>
<evidence type="ECO:0000313" key="13">
    <source>
        <dbReference type="EMBL" id="OXA43697.1"/>
    </source>
</evidence>
<feature type="transmembrane region" description="Helical" evidence="11">
    <location>
        <begin position="157"/>
        <end position="180"/>
    </location>
</feature>
<keyword evidence="7 11" id="KW-0472">Membrane</keyword>
<evidence type="ECO:0000256" key="9">
    <source>
        <dbReference type="ARBA" id="ARBA00023224"/>
    </source>
</evidence>
<comment type="caution">
    <text evidence="13">The sequence shown here is derived from an EMBL/GenBank/DDBJ whole genome shotgun (WGS) entry which is preliminary data.</text>
</comment>
<keyword evidence="9" id="KW-0807">Transducer</keyword>
<dbReference type="GO" id="GO:0004930">
    <property type="term" value="F:G protein-coupled receptor activity"/>
    <property type="evidence" value="ECO:0007669"/>
    <property type="project" value="UniProtKB-KW"/>
</dbReference>
<dbReference type="InterPro" id="IPR000276">
    <property type="entry name" value="GPCR_Rhodpsn"/>
</dbReference>
<feature type="transmembrane region" description="Helical" evidence="11">
    <location>
        <begin position="77"/>
        <end position="102"/>
    </location>
</feature>
<evidence type="ECO:0000256" key="4">
    <source>
        <dbReference type="ARBA" id="ARBA00022692"/>
    </source>
</evidence>
<evidence type="ECO:0000256" key="1">
    <source>
        <dbReference type="ARBA" id="ARBA00004651"/>
    </source>
</evidence>
<evidence type="ECO:0000256" key="7">
    <source>
        <dbReference type="ARBA" id="ARBA00023136"/>
    </source>
</evidence>
<evidence type="ECO:0000256" key="8">
    <source>
        <dbReference type="ARBA" id="ARBA00023170"/>
    </source>
</evidence>
<dbReference type="EMBL" id="LNIX01000021">
    <property type="protein sequence ID" value="OXA43697.1"/>
    <property type="molecule type" value="Genomic_DNA"/>
</dbReference>
<protein>
    <submittedName>
        <fullName evidence="13">Putative G-protein coupled receptor No9</fullName>
    </submittedName>
</protein>
<keyword evidence="14" id="KW-1185">Reference proteome</keyword>
<dbReference type="AlphaFoldDB" id="A0A226DG90"/>
<dbReference type="GO" id="GO:0005886">
    <property type="term" value="C:plasma membrane"/>
    <property type="evidence" value="ECO:0007669"/>
    <property type="project" value="UniProtKB-SubCell"/>
</dbReference>
<feature type="transmembrane region" description="Helical" evidence="11">
    <location>
        <begin position="114"/>
        <end position="136"/>
    </location>
</feature>
<dbReference type="PANTHER" id="PTHR24248">
    <property type="entry name" value="ADRENERGIC RECEPTOR-RELATED G-PROTEIN COUPLED RECEPTOR"/>
    <property type="match status" value="1"/>
</dbReference>
<dbReference type="PRINTS" id="PR00237">
    <property type="entry name" value="GPCRRHODOPSN"/>
</dbReference>
<sequence length="435" mass="49076">MMNTTDDGISPEMDAMKHLVNNTNNFAPLGPGFEWDWTHISKVALFTPIVFFAIFGNFLALFAFITRYSQMKSPTHFFIANLALADFAVGILCLPFLAVTSITDKWYFGQQFCFAYIIMHLWFCSCSIYSTCAICVERYVGVRYPLNHKKIMSTFRVVCIIIFIWIYGGIVTSIAVFAWADDDDQAAASSLTVPTTYECTSSTSSPLETYECKSNKQLGHVVFSTVFILYIPVVIMAIFYTRIYMIATQHLKVLRNTGSNRMLRRGGNSSRKSGFQQDADSGVSTTTVVTIDSVSLDVDEQGKAGGRGNNGLGDENRNNQWFPSMRRLQLPLTLHEPASHDSTERLVKATSSKKHIYLAKKLVILVGILLISYVPYYTVFLIRAVKPELASLQLFNVLKWVRYGNSAINPFIYAYSVPAYRKAFVNIVVRRKLFN</sequence>
<reference evidence="13 14" key="1">
    <citation type="submission" date="2015-12" db="EMBL/GenBank/DDBJ databases">
        <title>The genome of Folsomia candida.</title>
        <authorList>
            <person name="Faddeeva A."/>
            <person name="Derks M.F."/>
            <person name="Anvar Y."/>
            <person name="Smit S."/>
            <person name="Van Straalen N."/>
            <person name="Roelofs D."/>
        </authorList>
    </citation>
    <scope>NUCLEOTIDE SEQUENCE [LARGE SCALE GENOMIC DNA]</scope>
    <source>
        <strain evidence="13 14">VU population</strain>
        <tissue evidence="13">Whole body</tissue>
    </source>
</reference>
<feature type="compositionally biased region" description="Polar residues" evidence="10">
    <location>
        <begin position="267"/>
        <end position="279"/>
    </location>
</feature>
<dbReference type="SUPFAM" id="SSF81321">
    <property type="entry name" value="Family A G protein-coupled receptor-like"/>
    <property type="match status" value="1"/>
</dbReference>
<feature type="domain" description="G-protein coupled receptors family 1 profile" evidence="12">
    <location>
        <begin position="56"/>
        <end position="413"/>
    </location>
</feature>
<keyword evidence="3" id="KW-1003">Cell membrane</keyword>
<feature type="region of interest" description="Disordered" evidence="10">
    <location>
        <begin position="299"/>
        <end position="318"/>
    </location>
</feature>
<comment type="subcellular location">
    <subcellularLocation>
        <location evidence="1">Cell membrane</location>
        <topology evidence="1">Multi-pass membrane protein</topology>
    </subcellularLocation>
</comment>
<evidence type="ECO:0000256" key="11">
    <source>
        <dbReference type="SAM" id="Phobius"/>
    </source>
</evidence>
<dbReference type="STRING" id="158441.A0A226DG90"/>
<dbReference type="Pfam" id="PF00001">
    <property type="entry name" value="7tm_1"/>
    <property type="match status" value="1"/>
</dbReference>
<evidence type="ECO:0000256" key="3">
    <source>
        <dbReference type="ARBA" id="ARBA00022475"/>
    </source>
</evidence>
<accession>A0A226DG90</accession>
<comment type="similarity">
    <text evidence="2">Belongs to the G-protein coupled receptor 1 family.</text>
</comment>
<evidence type="ECO:0000259" key="12">
    <source>
        <dbReference type="PROSITE" id="PS50262"/>
    </source>
</evidence>
<feature type="transmembrane region" description="Helical" evidence="11">
    <location>
        <begin position="218"/>
        <end position="240"/>
    </location>
</feature>
<gene>
    <name evidence="13" type="ORF">Fcan01_21622</name>
</gene>
<keyword evidence="8 13" id="KW-0675">Receptor</keyword>
<dbReference type="SMART" id="SM01381">
    <property type="entry name" value="7TM_GPCR_Srsx"/>
    <property type="match status" value="1"/>
</dbReference>
<evidence type="ECO:0000256" key="5">
    <source>
        <dbReference type="ARBA" id="ARBA00022989"/>
    </source>
</evidence>
<evidence type="ECO:0000256" key="6">
    <source>
        <dbReference type="ARBA" id="ARBA00023040"/>
    </source>
</evidence>
<organism evidence="13 14">
    <name type="scientific">Folsomia candida</name>
    <name type="common">Springtail</name>
    <dbReference type="NCBI Taxonomy" id="158441"/>
    <lineage>
        <taxon>Eukaryota</taxon>
        <taxon>Metazoa</taxon>
        <taxon>Ecdysozoa</taxon>
        <taxon>Arthropoda</taxon>
        <taxon>Hexapoda</taxon>
        <taxon>Collembola</taxon>
        <taxon>Entomobryomorpha</taxon>
        <taxon>Isotomoidea</taxon>
        <taxon>Isotomidae</taxon>
        <taxon>Proisotominae</taxon>
        <taxon>Folsomia</taxon>
    </lineage>
</organism>
<name>A0A226DG90_FOLCA</name>
<evidence type="ECO:0000256" key="2">
    <source>
        <dbReference type="ARBA" id="ARBA00010663"/>
    </source>
</evidence>
<dbReference type="InterPro" id="IPR017452">
    <property type="entry name" value="GPCR_Rhodpsn_7TM"/>
</dbReference>
<dbReference type="Gene3D" id="1.20.1070.10">
    <property type="entry name" value="Rhodopsin 7-helix transmembrane proteins"/>
    <property type="match status" value="1"/>
</dbReference>
<feature type="transmembrane region" description="Helical" evidence="11">
    <location>
        <begin position="362"/>
        <end position="385"/>
    </location>
</feature>
<feature type="region of interest" description="Disordered" evidence="10">
    <location>
        <begin position="262"/>
        <end position="281"/>
    </location>
</feature>
<dbReference type="Proteomes" id="UP000198287">
    <property type="component" value="Unassembled WGS sequence"/>
</dbReference>